<gene>
    <name evidence="3" type="ORF">BC739_006117</name>
</gene>
<keyword evidence="4" id="KW-1185">Reference proteome</keyword>
<dbReference type="Pfam" id="PF03703">
    <property type="entry name" value="bPH_2"/>
    <property type="match status" value="1"/>
</dbReference>
<name>A0ABR6BPS2_9PSEU</name>
<sequence length="168" mass="19051">MSQSTEVEVELRPPLHQVNPRARWWWTAQALLTSLLLLGVEYLVFSWFSDWGPTPTAITTCSAVLGLLYLLVMPHWRFRVHRWETSRDAVYTSSGWLWQEWRVAPLSRIQTVDMQRGPLQLLFGLSSVRVTTASAAGPVRIEGLTPDAAQGIVRHLTRRTQDTPGDAT</sequence>
<feature type="transmembrane region" description="Helical" evidence="1">
    <location>
        <begin position="54"/>
        <end position="72"/>
    </location>
</feature>
<reference evidence="3 4" key="1">
    <citation type="submission" date="2020-08" db="EMBL/GenBank/DDBJ databases">
        <title>Genomic Encyclopedia of Archaeal and Bacterial Type Strains, Phase II (KMG-II): from individual species to whole genera.</title>
        <authorList>
            <person name="Goeker M."/>
        </authorList>
    </citation>
    <scope>NUCLEOTIDE SEQUENCE [LARGE SCALE GENOMIC DNA]</scope>
    <source>
        <strain evidence="3 4">DSM 43850</strain>
    </source>
</reference>
<dbReference type="EMBL" id="JACJID010000004">
    <property type="protein sequence ID" value="MBA8928900.1"/>
    <property type="molecule type" value="Genomic_DNA"/>
</dbReference>
<keyword evidence="1" id="KW-0812">Transmembrane</keyword>
<feature type="domain" description="YdbS-like PH" evidence="2">
    <location>
        <begin position="81"/>
        <end position="155"/>
    </location>
</feature>
<evidence type="ECO:0000313" key="4">
    <source>
        <dbReference type="Proteomes" id="UP000517916"/>
    </source>
</evidence>
<dbReference type="Proteomes" id="UP000517916">
    <property type="component" value="Unassembled WGS sequence"/>
</dbReference>
<accession>A0ABR6BPS2</accession>
<keyword evidence="1" id="KW-0472">Membrane</keyword>
<dbReference type="PANTHER" id="PTHR34473:SF3">
    <property type="entry name" value="TRANSMEMBRANE PROTEIN-RELATED"/>
    <property type="match status" value="1"/>
</dbReference>
<evidence type="ECO:0000259" key="2">
    <source>
        <dbReference type="Pfam" id="PF03703"/>
    </source>
</evidence>
<evidence type="ECO:0000256" key="1">
    <source>
        <dbReference type="SAM" id="Phobius"/>
    </source>
</evidence>
<comment type="caution">
    <text evidence="3">The sequence shown here is derived from an EMBL/GenBank/DDBJ whole genome shotgun (WGS) entry which is preliminary data.</text>
</comment>
<dbReference type="RefSeq" id="WP_025356056.1">
    <property type="nucleotide sequence ID" value="NZ_BAAABQ010000016.1"/>
</dbReference>
<evidence type="ECO:0000313" key="3">
    <source>
        <dbReference type="EMBL" id="MBA8928900.1"/>
    </source>
</evidence>
<proteinExistence type="predicted"/>
<dbReference type="InterPro" id="IPR005182">
    <property type="entry name" value="YdbS-like_PH"/>
</dbReference>
<organism evidence="3 4">
    <name type="scientific">Kutzneria viridogrisea</name>
    <dbReference type="NCBI Taxonomy" id="47990"/>
    <lineage>
        <taxon>Bacteria</taxon>
        <taxon>Bacillati</taxon>
        <taxon>Actinomycetota</taxon>
        <taxon>Actinomycetes</taxon>
        <taxon>Pseudonocardiales</taxon>
        <taxon>Pseudonocardiaceae</taxon>
        <taxon>Kutzneria</taxon>
    </lineage>
</organism>
<feature type="transmembrane region" description="Helical" evidence="1">
    <location>
        <begin position="24"/>
        <end position="48"/>
    </location>
</feature>
<keyword evidence="1" id="KW-1133">Transmembrane helix</keyword>
<protein>
    <recommendedName>
        <fullName evidence="2">YdbS-like PH domain-containing protein</fullName>
    </recommendedName>
</protein>
<dbReference type="PANTHER" id="PTHR34473">
    <property type="entry name" value="UPF0699 TRANSMEMBRANE PROTEIN YDBS"/>
    <property type="match status" value="1"/>
</dbReference>